<accession>A0A0D2JB20</accession>
<dbReference type="OrthoDB" id="1911237at2759"/>
<keyword evidence="3" id="KW-1185">Reference proteome</keyword>
<dbReference type="KEGG" id="mng:MNEG_11017"/>
<dbReference type="STRING" id="145388.A0A0D2JB20"/>
<organism evidence="2 3">
    <name type="scientific">Monoraphidium neglectum</name>
    <dbReference type="NCBI Taxonomy" id="145388"/>
    <lineage>
        <taxon>Eukaryota</taxon>
        <taxon>Viridiplantae</taxon>
        <taxon>Chlorophyta</taxon>
        <taxon>core chlorophytes</taxon>
        <taxon>Chlorophyceae</taxon>
        <taxon>CS clade</taxon>
        <taxon>Sphaeropleales</taxon>
        <taxon>Selenastraceae</taxon>
        <taxon>Monoraphidium</taxon>
    </lineage>
</organism>
<dbReference type="RefSeq" id="XP_013895967.1">
    <property type="nucleotide sequence ID" value="XM_014040513.1"/>
</dbReference>
<dbReference type="PANTHER" id="PTHR11096:SF1">
    <property type="entry name" value="RNA 3'-TERMINAL PHOSPHATE CYCLASE-LIKE PROTEIN"/>
    <property type="match status" value="1"/>
</dbReference>
<dbReference type="GO" id="GO:0003963">
    <property type="term" value="F:RNA-3'-phosphate cyclase activity"/>
    <property type="evidence" value="ECO:0007669"/>
    <property type="project" value="UniProtKB-EC"/>
</dbReference>
<proteinExistence type="predicted"/>
<evidence type="ECO:0000313" key="3">
    <source>
        <dbReference type="Proteomes" id="UP000054498"/>
    </source>
</evidence>
<dbReference type="GeneID" id="25728237"/>
<evidence type="ECO:0000259" key="1">
    <source>
        <dbReference type="Pfam" id="PF05189"/>
    </source>
</evidence>
<protein>
    <submittedName>
        <fullName evidence="2">RNA 3'-terminal phosphate cyclase-likeprotein</fullName>
        <ecNumber evidence="2">6.5.1.4</ecNumber>
    </submittedName>
</protein>
<feature type="domain" description="RNA 3'-terminal phosphate cyclase insert" evidence="1">
    <location>
        <begin position="1"/>
        <end position="88"/>
    </location>
</feature>
<dbReference type="EC" id="6.5.1.4" evidence="2"/>
<dbReference type="InterPro" id="IPR037136">
    <property type="entry name" value="RNA3'_phos_cyclase_dom_sf"/>
</dbReference>
<gene>
    <name evidence="2" type="ORF">MNEG_11017</name>
</gene>
<dbReference type="PANTHER" id="PTHR11096">
    <property type="entry name" value="RNA 3' TERMINAL PHOSPHATE CYCLASE"/>
    <property type="match status" value="1"/>
</dbReference>
<sequence>MVDGARGVLNALLADVFVFTDAASGAASGNSPGYGAVLVAETTSGALISAEACATQGEPESLRAPGDDPLVVPEDVGRAAAQLLLDEVSRGGVVDGGHQGLLLLLAALGPEEVSQVRLGPLTPHAVRTLRHIREFFGVMFDLKTENTSGTIILTCVGCGLKNLSRKIT</sequence>
<dbReference type="GO" id="GO:0000479">
    <property type="term" value="P:endonucleolytic cleavage of tricistronic rRNA transcript (SSU-rRNA, 5.8S rRNA, LSU-rRNA)"/>
    <property type="evidence" value="ECO:0007669"/>
    <property type="project" value="TreeGrafter"/>
</dbReference>
<dbReference type="Gene3D" id="3.65.10.20">
    <property type="entry name" value="RNA 3'-terminal phosphate cyclase domain"/>
    <property type="match status" value="1"/>
</dbReference>
<name>A0A0D2JB20_9CHLO</name>
<dbReference type="GO" id="GO:0005730">
    <property type="term" value="C:nucleolus"/>
    <property type="evidence" value="ECO:0007669"/>
    <property type="project" value="TreeGrafter"/>
</dbReference>
<evidence type="ECO:0000313" key="2">
    <source>
        <dbReference type="EMBL" id="KIY96947.1"/>
    </source>
</evidence>
<dbReference type="Proteomes" id="UP000054498">
    <property type="component" value="Unassembled WGS sequence"/>
</dbReference>
<keyword evidence="2" id="KW-0436">Ligase</keyword>
<dbReference type="InterPro" id="IPR000228">
    <property type="entry name" value="RNA3'_term_phos_cyc"/>
</dbReference>
<dbReference type="GO" id="GO:0004521">
    <property type="term" value="F:RNA endonuclease activity"/>
    <property type="evidence" value="ECO:0007669"/>
    <property type="project" value="TreeGrafter"/>
</dbReference>
<dbReference type="Pfam" id="PF05189">
    <property type="entry name" value="RTC_insert"/>
    <property type="match status" value="1"/>
</dbReference>
<reference evidence="2 3" key="1">
    <citation type="journal article" date="2013" name="BMC Genomics">
        <title>Reconstruction of the lipid metabolism for the microalga Monoraphidium neglectum from its genome sequence reveals characteristics suitable for biofuel production.</title>
        <authorList>
            <person name="Bogen C."/>
            <person name="Al-Dilaimi A."/>
            <person name="Albersmeier A."/>
            <person name="Wichmann J."/>
            <person name="Grundmann M."/>
            <person name="Rupp O."/>
            <person name="Lauersen K.J."/>
            <person name="Blifernez-Klassen O."/>
            <person name="Kalinowski J."/>
            <person name="Goesmann A."/>
            <person name="Mussgnug J.H."/>
            <person name="Kruse O."/>
        </authorList>
    </citation>
    <scope>NUCLEOTIDE SEQUENCE [LARGE SCALE GENOMIC DNA]</scope>
    <source>
        <strain evidence="2 3">SAG 48.87</strain>
    </source>
</reference>
<dbReference type="AlphaFoldDB" id="A0A0D2JB20"/>
<dbReference type="InterPro" id="IPR013791">
    <property type="entry name" value="RNA3'-term_phos_cycl_insert"/>
</dbReference>
<dbReference type="EMBL" id="KK102777">
    <property type="protein sequence ID" value="KIY96947.1"/>
    <property type="molecule type" value="Genomic_DNA"/>
</dbReference>